<dbReference type="EMBL" id="BMAO01037541">
    <property type="protein sequence ID" value="GFR18513.1"/>
    <property type="molecule type" value="Genomic_DNA"/>
</dbReference>
<dbReference type="SUPFAM" id="SSF81324">
    <property type="entry name" value="Voltage-gated potassium channels"/>
    <property type="match status" value="2"/>
</dbReference>
<comment type="caution">
    <text evidence="8">The sequence shown here is derived from an EMBL/GenBank/DDBJ whole genome shotgun (WGS) entry which is preliminary data.</text>
</comment>
<dbReference type="PANTHER" id="PTHR10037:SF230">
    <property type="entry name" value="CA[2+]-CHANNEL PROTEIN ALPHA[[1]] SUBUNIT T, ISOFORM F"/>
    <property type="match status" value="1"/>
</dbReference>
<comment type="subcellular location">
    <subcellularLocation>
        <location evidence="1">Membrane</location>
        <topology evidence="1">Multi-pass membrane protein</topology>
    </subcellularLocation>
</comment>
<evidence type="ECO:0000256" key="4">
    <source>
        <dbReference type="ARBA" id="ARBA00023136"/>
    </source>
</evidence>
<dbReference type="Proteomes" id="UP000887116">
    <property type="component" value="Unassembled WGS sequence"/>
</dbReference>
<dbReference type="GO" id="GO:0005248">
    <property type="term" value="F:voltage-gated sodium channel activity"/>
    <property type="evidence" value="ECO:0007669"/>
    <property type="project" value="TreeGrafter"/>
</dbReference>
<dbReference type="InterPro" id="IPR027359">
    <property type="entry name" value="Volt_channel_dom_sf"/>
</dbReference>
<dbReference type="Gene3D" id="1.10.287.70">
    <property type="match status" value="1"/>
</dbReference>
<dbReference type="GO" id="GO:0001518">
    <property type="term" value="C:voltage-gated sodium channel complex"/>
    <property type="evidence" value="ECO:0007669"/>
    <property type="project" value="TreeGrafter"/>
</dbReference>
<evidence type="ECO:0000256" key="6">
    <source>
        <dbReference type="SAM" id="Phobius"/>
    </source>
</evidence>
<keyword evidence="4 6" id="KW-0472">Membrane</keyword>
<evidence type="ECO:0000313" key="9">
    <source>
        <dbReference type="Proteomes" id="UP000887116"/>
    </source>
</evidence>
<feature type="region of interest" description="Disordered" evidence="5">
    <location>
        <begin position="75"/>
        <end position="94"/>
    </location>
</feature>
<evidence type="ECO:0000256" key="5">
    <source>
        <dbReference type="SAM" id="MobiDB-lite"/>
    </source>
</evidence>
<accession>A0A8X6H9M4</accession>
<evidence type="ECO:0000256" key="1">
    <source>
        <dbReference type="ARBA" id="ARBA00004141"/>
    </source>
</evidence>
<feature type="transmembrane region" description="Helical" evidence="6">
    <location>
        <begin position="192"/>
        <end position="215"/>
    </location>
</feature>
<evidence type="ECO:0000256" key="3">
    <source>
        <dbReference type="ARBA" id="ARBA00022989"/>
    </source>
</evidence>
<keyword evidence="2 6" id="KW-0812">Transmembrane</keyword>
<name>A0A8X6H9M4_TRICU</name>
<sequence>MKRAQALKGTIICIAGDCEGSVVREPCLLQEWLECDGRITGHHLLGRLLSVLHRGRKPAHLRNPACLPPAQITQAAQSHQPGSRTETGGPDSALFSQTYRKHSAHLLYVLHHFWHFGRPGPDVRKVKNRTDCEADARNQWVNQRYNFDNLGQALMSLFVLSSKDGWVNIMYTGLDAVGVDQQPIVNYNEWRLLYFISFLLLVAFFVLNMFVGVVVENFHRCREEQEKEEKALRAAKRAKKLEKKRRKMREPPYYINYSKPRLLTHNIITSKYFDLAIAAVIGLNVVTMATEFYMMPMELVYALKVFNYFFTAVFILEAAMKIVALGLRRYLADRWNQLDVGIVILSVIGIVLEEMESEVIPINPTIIRIIEGAPPVVTGFYFDRDDCISTEIHKLS</sequence>
<feature type="transmembrane region" description="Helical" evidence="6">
    <location>
        <begin position="305"/>
        <end position="327"/>
    </location>
</feature>
<dbReference type="GO" id="GO:0086010">
    <property type="term" value="P:membrane depolarization during action potential"/>
    <property type="evidence" value="ECO:0007669"/>
    <property type="project" value="TreeGrafter"/>
</dbReference>
<dbReference type="FunFam" id="1.20.120.350:FF:000008">
    <property type="entry name" value="Voltage-dependent T-type calcium channel subunit alpha"/>
    <property type="match status" value="1"/>
</dbReference>
<protein>
    <submittedName>
        <fullName evidence="8">Voltage-dependent T-type calcium channel subunit alpha-1I</fullName>
    </submittedName>
</protein>
<feature type="transmembrane region" description="Helical" evidence="6">
    <location>
        <begin position="272"/>
        <end position="293"/>
    </location>
</feature>
<feature type="domain" description="Ion transport" evidence="7">
    <location>
        <begin position="270"/>
        <end position="357"/>
    </location>
</feature>
<evidence type="ECO:0000259" key="7">
    <source>
        <dbReference type="Pfam" id="PF00520"/>
    </source>
</evidence>
<reference evidence="8" key="1">
    <citation type="submission" date="2020-07" db="EMBL/GenBank/DDBJ databases">
        <title>Multicomponent nature underlies the extraordinary mechanical properties of spider dragline silk.</title>
        <authorList>
            <person name="Kono N."/>
            <person name="Nakamura H."/>
            <person name="Mori M."/>
            <person name="Yoshida Y."/>
            <person name="Ohtoshi R."/>
            <person name="Malay A.D."/>
            <person name="Moran D.A.P."/>
            <person name="Tomita M."/>
            <person name="Numata K."/>
            <person name="Arakawa K."/>
        </authorList>
    </citation>
    <scope>NUCLEOTIDE SEQUENCE</scope>
</reference>
<dbReference type="OrthoDB" id="416585at2759"/>
<dbReference type="GO" id="GO:0070509">
    <property type="term" value="P:calcium ion import"/>
    <property type="evidence" value="ECO:0007669"/>
    <property type="project" value="TreeGrafter"/>
</dbReference>
<dbReference type="InterPro" id="IPR043203">
    <property type="entry name" value="VGCC_Ca_Na"/>
</dbReference>
<proteinExistence type="predicted"/>
<dbReference type="GO" id="GO:0043005">
    <property type="term" value="C:neuron projection"/>
    <property type="evidence" value="ECO:0007669"/>
    <property type="project" value="TreeGrafter"/>
</dbReference>
<dbReference type="Pfam" id="PF00520">
    <property type="entry name" value="Ion_trans"/>
    <property type="match status" value="2"/>
</dbReference>
<feature type="domain" description="Ion transport" evidence="7">
    <location>
        <begin position="116"/>
        <end position="225"/>
    </location>
</feature>
<feature type="compositionally biased region" description="Polar residues" evidence="5">
    <location>
        <begin position="75"/>
        <end position="86"/>
    </location>
</feature>
<dbReference type="Gene3D" id="1.20.120.350">
    <property type="entry name" value="Voltage-gated potassium channels. Chain C"/>
    <property type="match status" value="1"/>
</dbReference>
<evidence type="ECO:0000313" key="8">
    <source>
        <dbReference type="EMBL" id="GFR18513.1"/>
    </source>
</evidence>
<evidence type="ECO:0000256" key="2">
    <source>
        <dbReference type="ARBA" id="ARBA00022692"/>
    </source>
</evidence>
<dbReference type="GO" id="GO:0008332">
    <property type="term" value="F:low voltage-gated calcium channel activity"/>
    <property type="evidence" value="ECO:0007669"/>
    <property type="project" value="TreeGrafter"/>
</dbReference>
<dbReference type="AlphaFoldDB" id="A0A8X6H9M4"/>
<gene>
    <name evidence="8" type="primary">CACNA1I</name>
    <name evidence="8" type="ORF">TNCT_584541</name>
</gene>
<organism evidence="8 9">
    <name type="scientific">Trichonephila clavata</name>
    <name type="common">Joro spider</name>
    <name type="synonym">Nephila clavata</name>
    <dbReference type="NCBI Taxonomy" id="2740835"/>
    <lineage>
        <taxon>Eukaryota</taxon>
        <taxon>Metazoa</taxon>
        <taxon>Ecdysozoa</taxon>
        <taxon>Arthropoda</taxon>
        <taxon>Chelicerata</taxon>
        <taxon>Arachnida</taxon>
        <taxon>Araneae</taxon>
        <taxon>Araneomorphae</taxon>
        <taxon>Entelegynae</taxon>
        <taxon>Araneoidea</taxon>
        <taxon>Nephilidae</taxon>
        <taxon>Trichonephila</taxon>
    </lineage>
</organism>
<keyword evidence="9" id="KW-1185">Reference proteome</keyword>
<dbReference type="InterPro" id="IPR005821">
    <property type="entry name" value="Ion_trans_dom"/>
</dbReference>
<dbReference type="PANTHER" id="PTHR10037">
    <property type="entry name" value="VOLTAGE-GATED CATION CHANNEL CALCIUM AND SODIUM"/>
    <property type="match status" value="1"/>
</dbReference>
<keyword evidence="3 6" id="KW-1133">Transmembrane helix</keyword>